<accession>A0ABT6AFN6</accession>
<evidence type="ECO:0000313" key="2">
    <source>
        <dbReference type="Proteomes" id="UP001216674"/>
    </source>
</evidence>
<evidence type="ECO:0000313" key="1">
    <source>
        <dbReference type="EMBL" id="MDF3831421.1"/>
    </source>
</evidence>
<comment type="caution">
    <text evidence="1">The sequence shown here is derived from an EMBL/GenBank/DDBJ whole genome shotgun (WGS) entry which is preliminary data.</text>
</comment>
<keyword evidence="2" id="KW-1185">Reference proteome</keyword>
<dbReference type="Proteomes" id="UP001216674">
    <property type="component" value="Unassembled WGS sequence"/>
</dbReference>
<dbReference type="EMBL" id="JARJLM010000006">
    <property type="protein sequence ID" value="MDF3831421.1"/>
    <property type="molecule type" value="Genomic_DNA"/>
</dbReference>
<proteinExistence type="predicted"/>
<protein>
    <submittedName>
        <fullName evidence="1">Uncharacterized protein</fullName>
    </submittedName>
</protein>
<reference evidence="1 2" key="1">
    <citation type="submission" date="2023-03" db="EMBL/GenBank/DDBJ databases">
        <title>Draft assemblies of triclosan tolerant bacteria isolated from returned activated sludge.</title>
        <authorList>
            <person name="Van Hamelsveld S."/>
        </authorList>
    </citation>
    <scope>NUCLEOTIDE SEQUENCE [LARGE SCALE GENOMIC DNA]</scope>
    <source>
        <strain evidence="1 2">GW210010_S58</strain>
    </source>
</reference>
<name>A0ABT6AFN6_9BURK</name>
<sequence length="178" mass="19014">MLIDNRVQVVHGCVVAVALEPVRGGADRWARFELIVQGEGKPRALKFSAPSVAVAVGDVVSAALLRASRLSRVLAFHNHTTQEGVDLVGRSRRLRPDGWDALIASACVAGAGGALGWHGLLLLVPLGCAYWLLTYGLPTAIRSRLSGRIAFLINQSYMRHPHVRQTAGAPGERKGGQP</sequence>
<gene>
    <name evidence="1" type="ORF">P3W85_00360</name>
</gene>
<dbReference type="RefSeq" id="WP_276263296.1">
    <property type="nucleotide sequence ID" value="NZ_JARJLM010000006.1"/>
</dbReference>
<organism evidence="1 2">
    <name type="scientific">Cupriavidus basilensis</name>
    <dbReference type="NCBI Taxonomy" id="68895"/>
    <lineage>
        <taxon>Bacteria</taxon>
        <taxon>Pseudomonadati</taxon>
        <taxon>Pseudomonadota</taxon>
        <taxon>Betaproteobacteria</taxon>
        <taxon>Burkholderiales</taxon>
        <taxon>Burkholderiaceae</taxon>
        <taxon>Cupriavidus</taxon>
    </lineage>
</organism>